<comment type="caution">
    <text evidence="3">The sequence shown here is derived from an EMBL/GenBank/DDBJ whole genome shotgun (WGS) entry which is preliminary data.</text>
</comment>
<proteinExistence type="predicted"/>
<dbReference type="EMBL" id="CAJNRG010007304">
    <property type="protein sequence ID" value="CAF2093222.1"/>
    <property type="molecule type" value="Genomic_DNA"/>
</dbReference>
<dbReference type="Proteomes" id="UP000663856">
    <property type="component" value="Unassembled WGS sequence"/>
</dbReference>
<dbReference type="EMBL" id="CAJNOV010010443">
    <property type="protein sequence ID" value="CAF1406498.1"/>
    <property type="molecule type" value="Genomic_DNA"/>
</dbReference>
<keyword evidence="1" id="KW-0812">Transmembrane</keyword>
<evidence type="ECO:0000256" key="1">
    <source>
        <dbReference type="SAM" id="Phobius"/>
    </source>
</evidence>
<evidence type="ECO:0000313" key="5">
    <source>
        <dbReference type="Proteomes" id="UP000663887"/>
    </source>
</evidence>
<dbReference type="EMBL" id="CAJNRF010010270">
    <property type="protein sequence ID" value="CAF2118932.1"/>
    <property type="molecule type" value="Genomic_DNA"/>
</dbReference>
<keyword evidence="1" id="KW-1133">Transmembrane helix</keyword>
<protein>
    <submittedName>
        <fullName evidence="3">Uncharacterized protein</fullName>
    </submittedName>
</protein>
<dbReference type="Proteomes" id="UP000663887">
    <property type="component" value="Unassembled WGS sequence"/>
</dbReference>
<evidence type="ECO:0000313" key="2">
    <source>
        <dbReference type="EMBL" id="CAF1406498.1"/>
    </source>
</evidence>
<accession>A0A816SV83</accession>
<dbReference type="Proteomes" id="UP000663855">
    <property type="component" value="Unassembled WGS sequence"/>
</dbReference>
<dbReference type="AlphaFoldDB" id="A0A816SV83"/>
<reference evidence="3" key="1">
    <citation type="submission" date="2021-02" db="EMBL/GenBank/DDBJ databases">
        <authorList>
            <person name="Nowell W R."/>
        </authorList>
    </citation>
    <scope>NUCLEOTIDE SEQUENCE</scope>
</reference>
<name>A0A816SV83_9BILA</name>
<organism evidence="3 5">
    <name type="scientific">Rotaria magnacalcarata</name>
    <dbReference type="NCBI Taxonomy" id="392030"/>
    <lineage>
        <taxon>Eukaryota</taxon>
        <taxon>Metazoa</taxon>
        <taxon>Spiralia</taxon>
        <taxon>Gnathifera</taxon>
        <taxon>Rotifera</taxon>
        <taxon>Eurotatoria</taxon>
        <taxon>Bdelloidea</taxon>
        <taxon>Philodinida</taxon>
        <taxon>Philodinidae</taxon>
        <taxon>Rotaria</taxon>
    </lineage>
</organism>
<feature type="transmembrane region" description="Helical" evidence="1">
    <location>
        <begin position="42"/>
        <end position="59"/>
    </location>
</feature>
<sequence length="476" mass="56166">MVILSSQSKLVLRRIIYSKHRIMEDRWCCYMIVRNTLCKRTIIAYCIFFFTVLLIWKYHEKSIKIEEEEDTLKVIISSSLVNTTNSTTTIIEENEKQTNSILSINENRLDYWLINNSKTLGINLTAIIASKRHGQYLVYVCHENCGGWGDRLRGIMSTFMLSLMLDRNFRIEITHPCNLTHFLRPNLYNWAQPIDGLIVVDPITHHRRFNLTRKMLITTANARKEILSNVSQILHNNRSINSIWSEDVLYWATNKDYFYQLSNNMFYRKKFKSYGIMTKYNIKLEILFPLFYEILFRPVDKIQQHTLQFRLKPKKNPIICAQIRTGRNPTIPDDKLLPGRRNISESVFSFIDSNDSNINSEIFLTTDNQQVYDEALQRYGSRLLYVSGEITHLDRSLNIDQKVCREQDKLLTDFHLLGELCDVSIISNSGFGFWGNLRRFKPFEQLFVFCAGRIYKIESMWHLYKMREQNNNGESC</sequence>
<evidence type="ECO:0000313" key="3">
    <source>
        <dbReference type="EMBL" id="CAF2093222.1"/>
    </source>
</evidence>
<gene>
    <name evidence="2" type="ORF">CJN711_LOCUS22260</name>
    <name evidence="4" type="ORF">WKI299_LOCUS23969</name>
    <name evidence="3" type="ORF">XDN619_LOCUS17122</name>
</gene>
<keyword evidence="1" id="KW-0472">Membrane</keyword>
<dbReference type="Gene3D" id="3.40.50.11350">
    <property type="match status" value="1"/>
</dbReference>
<evidence type="ECO:0000313" key="4">
    <source>
        <dbReference type="EMBL" id="CAF2118932.1"/>
    </source>
</evidence>